<keyword evidence="2" id="KW-1185">Reference proteome</keyword>
<comment type="caution">
    <text evidence="1">The sequence shown here is derived from an EMBL/GenBank/DDBJ whole genome shotgun (WGS) entry which is preliminary data.</text>
</comment>
<organism evidence="1 2">
    <name type="scientific">Bordetella genomosp. 4</name>
    <dbReference type="NCBI Taxonomy" id="463044"/>
    <lineage>
        <taxon>Bacteria</taxon>
        <taxon>Pseudomonadati</taxon>
        <taxon>Pseudomonadota</taxon>
        <taxon>Betaproteobacteria</taxon>
        <taxon>Burkholderiales</taxon>
        <taxon>Alcaligenaceae</taxon>
        <taxon>Bordetella</taxon>
    </lineage>
</organism>
<dbReference type="RefSeq" id="WP_094837521.1">
    <property type="nucleotide sequence ID" value="NZ_NEVQ01000009.1"/>
</dbReference>
<dbReference type="EMBL" id="NEVQ01000009">
    <property type="protein sequence ID" value="OZI58361.1"/>
    <property type="molecule type" value="Genomic_DNA"/>
</dbReference>
<sequence length="128" mass="14329">MNIQIDQPAGAQLAARFVQAASAFARNRLFTAEMLVQFGASPVRVCIRDGAVVQMQTQLPPMCTWDFAVRASEHAWQEFWRATPAPGWHDIFALSKRGELEILGNLQPLMANLQYVKDLLAMGREETP</sequence>
<evidence type="ECO:0008006" key="3">
    <source>
        <dbReference type="Google" id="ProtNLM"/>
    </source>
</evidence>
<protein>
    <recommendedName>
        <fullName evidence="3">SCP2 domain-containing protein</fullName>
    </recommendedName>
</protein>
<dbReference type="AlphaFoldDB" id="A0A261U9T2"/>
<name>A0A261U9T2_9BORD</name>
<dbReference type="Proteomes" id="UP000216885">
    <property type="component" value="Unassembled WGS sequence"/>
</dbReference>
<gene>
    <name evidence="1" type="ORF">CAL20_07370</name>
</gene>
<evidence type="ECO:0000313" key="2">
    <source>
        <dbReference type="Proteomes" id="UP000216885"/>
    </source>
</evidence>
<proteinExistence type="predicted"/>
<accession>A0A261U9T2</accession>
<reference evidence="1 2" key="1">
    <citation type="submission" date="2017-05" db="EMBL/GenBank/DDBJ databases">
        <title>Complete and WGS of Bordetella genogroups.</title>
        <authorList>
            <person name="Spilker T."/>
            <person name="LiPuma J."/>
        </authorList>
    </citation>
    <scope>NUCLEOTIDE SEQUENCE [LARGE SCALE GENOMIC DNA]</scope>
    <source>
        <strain evidence="1 2">AU9919</strain>
    </source>
</reference>
<evidence type="ECO:0000313" key="1">
    <source>
        <dbReference type="EMBL" id="OZI58361.1"/>
    </source>
</evidence>